<dbReference type="Gene3D" id="3.40.50.11900">
    <property type="match status" value="1"/>
</dbReference>
<dbReference type="InterPro" id="IPR051805">
    <property type="entry name" value="Dehydratase_Activator_Redct"/>
</dbReference>
<protein>
    <recommendedName>
        <fullName evidence="2">CoA activase</fullName>
    </recommendedName>
</protein>
<evidence type="ECO:0008006" key="2">
    <source>
        <dbReference type="Google" id="ProtNLM"/>
    </source>
</evidence>
<evidence type="ECO:0000313" key="1">
    <source>
        <dbReference type="EMBL" id="HHI96697.1"/>
    </source>
</evidence>
<gene>
    <name evidence="1" type="ORF">ENJ96_02470</name>
</gene>
<accession>A0A7V5NZ50</accession>
<feature type="non-terminal residue" evidence="1">
    <location>
        <position position="1"/>
    </location>
</feature>
<name>A0A7V5NZ50_9BACT</name>
<organism evidence="1">
    <name type="scientific">Thermodesulfatator atlanticus</name>
    <dbReference type="NCBI Taxonomy" id="501497"/>
    <lineage>
        <taxon>Bacteria</taxon>
        <taxon>Pseudomonadati</taxon>
        <taxon>Thermodesulfobacteriota</taxon>
        <taxon>Thermodesulfobacteria</taxon>
        <taxon>Thermodesulfobacteriales</taxon>
        <taxon>Thermodesulfatatoraceae</taxon>
        <taxon>Thermodesulfatator</taxon>
    </lineage>
</organism>
<reference evidence="1" key="1">
    <citation type="journal article" date="2020" name="mSystems">
        <title>Genome- and Community-Level Interaction Insights into Carbon Utilization and Element Cycling Functions of Hydrothermarchaeota in Hydrothermal Sediment.</title>
        <authorList>
            <person name="Zhou Z."/>
            <person name="Liu Y."/>
            <person name="Xu W."/>
            <person name="Pan J."/>
            <person name="Luo Z.H."/>
            <person name="Li M."/>
        </authorList>
    </citation>
    <scope>NUCLEOTIDE SEQUENCE [LARGE SCALE GENOMIC DNA]</scope>
    <source>
        <strain evidence="1">HyVt-533</strain>
    </source>
</reference>
<comment type="caution">
    <text evidence="1">The sequence shown here is derived from an EMBL/GenBank/DDBJ whole genome shotgun (WGS) entry which is preliminary data.</text>
</comment>
<dbReference type="AlphaFoldDB" id="A0A7V5NZ50"/>
<sequence>VQIKDEHKFVSLVKDLLDSAEEPTVEEIIGLAKRYVSEEFEGEAILSVGKSLDYLRHGVNGIVNVIPFTCMPGTVVTMLLKRVREERGLIPVLTVACDGQRSMGTRMRLEAFMHQVHEHFEETRRKRPQAA</sequence>
<dbReference type="PANTHER" id="PTHR32329:SF7">
    <property type="entry name" value="ACTIVATOR OF 2-HYDROXYACYL-COA-HYDRATASE"/>
    <property type="match status" value="1"/>
</dbReference>
<dbReference type="EMBL" id="DROK01000070">
    <property type="protein sequence ID" value="HHI96697.1"/>
    <property type="molecule type" value="Genomic_DNA"/>
</dbReference>
<dbReference type="Proteomes" id="UP000886101">
    <property type="component" value="Unassembled WGS sequence"/>
</dbReference>
<proteinExistence type="predicted"/>
<dbReference type="PANTHER" id="PTHR32329">
    <property type="entry name" value="BIFUNCTIONAL PROTEIN [INCLUDES 2-HYDROXYACYL-COA DEHYDRATASE (N-TER) AND ITS ACTIVATOR DOMAIN (C_TERM)-RELATED"/>
    <property type="match status" value="1"/>
</dbReference>